<dbReference type="EMBL" id="CAEZXM010000161">
    <property type="protein sequence ID" value="CAB4694990.1"/>
    <property type="molecule type" value="Genomic_DNA"/>
</dbReference>
<dbReference type="AlphaFoldDB" id="A0A6J6P6B4"/>
<organism evidence="2">
    <name type="scientific">freshwater metagenome</name>
    <dbReference type="NCBI Taxonomy" id="449393"/>
    <lineage>
        <taxon>unclassified sequences</taxon>
        <taxon>metagenomes</taxon>
        <taxon>ecological metagenomes</taxon>
    </lineage>
</organism>
<accession>A0A6J6P6B4</accession>
<name>A0A6J6P6B4_9ZZZZ</name>
<dbReference type="InterPro" id="IPR025403">
    <property type="entry name" value="TgpA-like_C"/>
</dbReference>
<gene>
    <name evidence="2" type="ORF">UFOPK2366_00955</name>
</gene>
<sequence>MLLIAAIATWAFALPRVLRRIRLARSPSTSQQAIANSWQRAAHALALIGAGPRAGETFNEHAHRVGANFEIDAHAVQQLALDCTAAVYGNRGSEIRMQRAEQLSAEIVLAVKDQLDARQRLIAVFDPRMAKVLLPA</sequence>
<evidence type="ECO:0000313" key="2">
    <source>
        <dbReference type="EMBL" id="CAB4694990.1"/>
    </source>
</evidence>
<evidence type="ECO:0000259" key="1">
    <source>
        <dbReference type="Pfam" id="PF13559"/>
    </source>
</evidence>
<feature type="domain" description="Protein-glutamine gamma-glutamyltransferase-like C-terminal" evidence="1">
    <location>
        <begin position="38"/>
        <end position="93"/>
    </location>
</feature>
<protein>
    <submittedName>
        <fullName evidence="2">Unannotated protein</fullName>
    </submittedName>
</protein>
<dbReference type="Pfam" id="PF13559">
    <property type="entry name" value="DUF4129"/>
    <property type="match status" value="1"/>
</dbReference>
<reference evidence="2" key="1">
    <citation type="submission" date="2020-05" db="EMBL/GenBank/DDBJ databases">
        <authorList>
            <person name="Chiriac C."/>
            <person name="Salcher M."/>
            <person name="Ghai R."/>
            <person name="Kavagutti S V."/>
        </authorList>
    </citation>
    <scope>NUCLEOTIDE SEQUENCE</scope>
</reference>
<proteinExistence type="predicted"/>